<keyword evidence="13" id="KW-1185">Reference proteome</keyword>
<protein>
    <recommendedName>
        <fullName evidence="11">G-protein coupled receptors family 1 profile domain-containing protein</fullName>
    </recommendedName>
</protein>
<dbReference type="PRINTS" id="PR00237">
    <property type="entry name" value="GPCRRHODOPSN"/>
</dbReference>
<dbReference type="PROSITE" id="PS50262">
    <property type="entry name" value="G_PROTEIN_RECEP_F1_2"/>
    <property type="match status" value="1"/>
</dbReference>
<dbReference type="InterPro" id="IPR017452">
    <property type="entry name" value="GPCR_Rhodpsn_7TM"/>
</dbReference>
<keyword evidence="6 10" id="KW-0472">Membrane</keyword>
<keyword evidence="7" id="KW-0675">Receptor</keyword>
<keyword evidence="8" id="KW-0325">Glycoprotein</keyword>
<dbReference type="GO" id="GO:0001609">
    <property type="term" value="F:G protein-coupled adenosine receptor activity"/>
    <property type="evidence" value="ECO:0000318"/>
    <property type="project" value="GO_Central"/>
</dbReference>
<keyword evidence="5" id="KW-0297">G-protein coupled receptor</keyword>
<evidence type="ECO:0000256" key="8">
    <source>
        <dbReference type="ARBA" id="ARBA00023180"/>
    </source>
</evidence>
<keyword evidence="3 10" id="KW-0812">Transmembrane</keyword>
<dbReference type="Proteomes" id="UP000001593">
    <property type="component" value="Unassembled WGS sequence"/>
</dbReference>
<dbReference type="PANTHER" id="PTHR24246">
    <property type="entry name" value="OLFACTORY RECEPTOR AND ADENOSINE RECEPTOR"/>
    <property type="match status" value="1"/>
</dbReference>
<evidence type="ECO:0000256" key="5">
    <source>
        <dbReference type="ARBA" id="ARBA00023040"/>
    </source>
</evidence>
<feature type="transmembrane region" description="Helical" evidence="10">
    <location>
        <begin position="178"/>
        <end position="201"/>
    </location>
</feature>
<sequence length="237" mass="26437">MGIGVVMVTYGSLILRHGLFSDQPLATTFSAVGVLDMAMSTASFLGLVFVSLERMGATVYPLRHRRLGNRAYYLGIAFQWFYPVLGVPPLFFLQNSIHNLIAAVAAPLGLAVIGVSYLTIYISVKKQHVQHHQGIGATQANAQLKERELAKTLFIVTGLSFVTWVPDAVEVGLMKFYLNFHMISNLLRCINSVINPVVYIFRMKDFRRVLKSIVCRCSRDQLQPIGLGPHLVIVREM</sequence>
<evidence type="ECO:0000256" key="10">
    <source>
        <dbReference type="SAM" id="Phobius"/>
    </source>
</evidence>
<dbReference type="HOGENOM" id="CLU_106449_0_0_1"/>
<feature type="transmembrane region" description="Helical" evidence="10">
    <location>
        <begin position="149"/>
        <end position="166"/>
    </location>
</feature>
<evidence type="ECO:0000256" key="9">
    <source>
        <dbReference type="ARBA" id="ARBA00023224"/>
    </source>
</evidence>
<feature type="domain" description="G-protein coupled receptors family 1 profile" evidence="11">
    <location>
        <begin position="41"/>
        <end position="199"/>
    </location>
</feature>
<evidence type="ECO:0000259" key="11">
    <source>
        <dbReference type="PROSITE" id="PS50262"/>
    </source>
</evidence>
<dbReference type="Gene3D" id="1.20.1070.10">
    <property type="entry name" value="Rhodopsin 7-helix transmembrane proteins"/>
    <property type="match status" value="1"/>
</dbReference>
<accession>A7S6G5</accession>
<dbReference type="EMBL" id="DS469587">
    <property type="protein sequence ID" value="EDO40716.1"/>
    <property type="molecule type" value="Genomic_DNA"/>
</dbReference>
<evidence type="ECO:0000256" key="2">
    <source>
        <dbReference type="ARBA" id="ARBA00022475"/>
    </source>
</evidence>
<evidence type="ECO:0000256" key="4">
    <source>
        <dbReference type="ARBA" id="ARBA00022989"/>
    </source>
</evidence>
<dbReference type="KEGG" id="nve:5512476"/>
<evidence type="ECO:0000313" key="12">
    <source>
        <dbReference type="EMBL" id="EDO40716.1"/>
    </source>
</evidence>
<keyword evidence="4 10" id="KW-1133">Transmembrane helix</keyword>
<dbReference type="InParanoid" id="A7S6G5"/>
<keyword evidence="9" id="KW-0807">Transducer</keyword>
<proteinExistence type="predicted"/>
<dbReference type="GO" id="GO:0005886">
    <property type="term" value="C:plasma membrane"/>
    <property type="evidence" value="ECO:0000318"/>
    <property type="project" value="GO_Central"/>
</dbReference>
<evidence type="ECO:0000256" key="7">
    <source>
        <dbReference type="ARBA" id="ARBA00023170"/>
    </source>
</evidence>
<organism evidence="12 13">
    <name type="scientific">Nematostella vectensis</name>
    <name type="common">Starlet sea anemone</name>
    <dbReference type="NCBI Taxonomy" id="45351"/>
    <lineage>
        <taxon>Eukaryota</taxon>
        <taxon>Metazoa</taxon>
        <taxon>Cnidaria</taxon>
        <taxon>Anthozoa</taxon>
        <taxon>Hexacorallia</taxon>
        <taxon>Actiniaria</taxon>
        <taxon>Edwardsiidae</taxon>
        <taxon>Nematostella</taxon>
    </lineage>
</organism>
<dbReference type="Pfam" id="PF00001">
    <property type="entry name" value="7tm_1"/>
    <property type="match status" value="1"/>
</dbReference>
<dbReference type="FunCoup" id="A7S6G5">
    <property type="interactions" value="33"/>
</dbReference>
<keyword evidence="2" id="KW-1003">Cell membrane</keyword>
<dbReference type="AlphaFoldDB" id="A7S6G5"/>
<dbReference type="PANTHER" id="PTHR24246:SF27">
    <property type="entry name" value="ADENOSINE RECEPTOR, ISOFORM A"/>
    <property type="match status" value="1"/>
</dbReference>
<dbReference type="GO" id="GO:0007186">
    <property type="term" value="P:G protein-coupled receptor signaling pathway"/>
    <property type="evidence" value="ECO:0000318"/>
    <property type="project" value="GO_Central"/>
</dbReference>
<evidence type="ECO:0000256" key="1">
    <source>
        <dbReference type="ARBA" id="ARBA00004651"/>
    </source>
</evidence>
<dbReference type="SUPFAM" id="SSF81321">
    <property type="entry name" value="Family A G protein-coupled receptor-like"/>
    <property type="match status" value="1"/>
</dbReference>
<dbReference type="InterPro" id="IPR000276">
    <property type="entry name" value="GPCR_Rhodpsn"/>
</dbReference>
<name>A7S6G5_NEMVE</name>
<evidence type="ECO:0000256" key="6">
    <source>
        <dbReference type="ARBA" id="ARBA00023136"/>
    </source>
</evidence>
<evidence type="ECO:0000256" key="3">
    <source>
        <dbReference type="ARBA" id="ARBA00022692"/>
    </source>
</evidence>
<feature type="transmembrane region" description="Helical" evidence="10">
    <location>
        <begin position="71"/>
        <end position="94"/>
    </location>
</feature>
<feature type="transmembrane region" description="Helical" evidence="10">
    <location>
        <begin position="29"/>
        <end position="50"/>
    </location>
</feature>
<comment type="subcellular location">
    <subcellularLocation>
        <location evidence="1">Cell membrane</location>
        <topology evidence="1">Multi-pass membrane protein</topology>
    </subcellularLocation>
</comment>
<dbReference type="PhylomeDB" id="A7S6G5"/>
<evidence type="ECO:0000313" key="13">
    <source>
        <dbReference type="Proteomes" id="UP000001593"/>
    </source>
</evidence>
<reference evidence="12 13" key="1">
    <citation type="journal article" date="2007" name="Science">
        <title>Sea anemone genome reveals ancestral eumetazoan gene repertoire and genomic organization.</title>
        <authorList>
            <person name="Putnam N.H."/>
            <person name="Srivastava M."/>
            <person name="Hellsten U."/>
            <person name="Dirks B."/>
            <person name="Chapman J."/>
            <person name="Salamov A."/>
            <person name="Terry A."/>
            <person name="Shapiro H."/>
            <person name="Lindquist E."/>
            <person name="Kapitonov V.V."/>
            <person name="Jurka J."/>
            <person name="Genikhovich G."/>
            <person name="Grigoriev I.V."/>
            <person name="Lucas S.M."/>
            <person name="Steele R.E."/>
            <person name="Finnerty J.R."/>
            <person name="Technau U."/>
            <person name="Martindale M.Q."/>
            <person name="Rokhsar D.S."/>
        </authorList>
    </citation>
    <scope>NUCLEOTIDE SEQUENCE [LARGE SCALE GENOMIC DNA]</scope>
    <source>
        <strain evidence="13">CH2 X CH6</strain>
    </source>
</reference>
<feature type="transmembrane region" description="Helical" evidence="10">
    <location>
        <begin position="100"/>
        <end position="124"/>
    </location>
</feature>
<dbReference type="CDD" id="cd00637">
    <property type="entry name" value="7tm_classA_rhodopsin-like"/>
    <property type="match status" value="1"/>
</dbReference>
<gene>
    <name evidence="12" type="ORF">NEMVEDRAFT_v1g207537</name>
</gene>